<reference evidence="3" key="2">
    <citation type="submission" date="2013-12" db="EMBL/GenBank/DDBJ databases">
        <authorList>
            <person name="Yu Y."/>
            <person name="Lee S."/>
            <person name="de Baynast K."/>
            <person name="Wissotski M."/>
            <person name="Liu L."/>
            <person name="Talag J."/>
            <person name="Goicoechea J."/>
            <person name="Angelova A."/>
            <person name="Jetty R."/>
            <person name="Kudrna D."/>
            <person name="Golser W."/>
            <person name="Rivera L."/>
            <person name="Zhang J."/>
            <person name="Wing R."/>
        </authorList>
    </citation>
    <scope>NUCLEOTIDE SEQUENCE</scope>
</reference>
<dbReference type="AlphaFoldDB" id="A0A0D9X5J0"/>
<feature type="region of interest" description="Disordered" evidence="1">
    <location>
        <begin position="1"/>
        <end position="40"/>
    </location>
</feature>
<keyword evidence="3" id="KW-1185">Reference proteome</keyword>
<feature type="compositionally biased region" description="Basic residues" evidence="1">
    <location>
        <begin position="1"/>
        <end position="25"/>
    </location>
</feature>
<sequence>MCSNYVHKREKSKPASKMKGKKGKGNKPIEEPEIPPPPLCDSMEWIGKEMSEFHTSMIVQWRKWDE</sequence>
<dbReference type="HOGENOM" id="CLU_2870843_0_0_1"/>
<evidence type="ECO:0000313" key="2">
    <source>
        <dbReference type="EnsemblPlants" id="LPERR08G05990.1"/>
    </source>
</evidence>
<dbReference type="Proteomes" id="UP000032180">
    <property type="component" value="Chromosome 8"/>
</dbReference>
<evidence type="ECO:0000256" key="1">
    <source>
        <dbReference type="SAM" id="MobiDB-lite"/>
    </source>
</evidence>
<reference evidence="2" key="3">
    <citation type="submission" date="2015-04" db="UniProtKB">
        <authorList>
            <consortium name="EnsemblPlants"/>
        </authorList>
    </citation>
    <scope>IDENTIFICATION</scope>
</reference>
<protein>
    <submittedName>
        <fullName evidence="2">Uncharacterized protein</fullName>
    </submittedName>
</protein>
<evidence type="ECO:0000313" key="3">
    <source>
        <dbReference type="Proteomes" id="UP000032180"/>
    </source>
</evidence>
<dbReference type="Gramene" id="LPERR08G05990.1">
    <property type="protein sequence ID" value="LPERR08G05990.1"/>
    <property type="gene ID" value="LPERR08G05990"/>
</dbReference>
<proteinExistence type="predicted"/>
<accession>A0A0D9X5J0</accession>
<dbReference type="EnsemblPlants" id="LPERR08G05990.1">
    <property type="protein sequence ID" value="LPERR08G05990.1"/>
    <property type="gene ID" value="LPERR08G05990"/>
</dbReference>
<name>A0A0D9X5J0_9ORYZ</name>
<organism evidence="2 3">
    <name type="scientific">Leersia perrieri</name>
    <dbReference type="NCBI Taxonomy" id="77586"/>
    <lineage>
        <taxon>Eukaryota</taxon>
        <taxon>Viridiplantae</taxon>
        <taxon>Streptophyta</taxon>
        <taxon>Embryophyta</taxon>
        <taxon>Tracheophyta</taxon>
        <taxon>Spermatophyta</taxon>
        <taxon>Magnoliopsida</taxon>
        <taxon>Liliopsida</taxon>
        <taxon>Poales</taxon>
        <taxon>Poaceae</taxon>
        <taxon>BOP clade</taxon>
        <taxon>Oryzoideae</taxon>
        <taxon>Oryzeae</taxon>
        <taxon>Oryzinae</taxon>
        <taxon>Leersia</taxon>
    </lineage>
</organism>
<reference evidence="2 3" key="1">
    <citation type="submission" date="2012-08" db="EMBL/GenBank/DDBJ databases">
        <title>Oryza genome evolution.</title>
        <authorList>
            <person name="Wing R.A."/>
        </authorList>
    </citation>
    <scope>NUCLEOTIDE SEQUENCE</scope>
</reference>